<dbReference type="CDD" id="cd15843">
    <property type="entry name" value="R-SNARE"/>
    <property type="match status" value="1"/>
</dbReference>
<feature type="domain" description="V-SNARE coiled-coil homology" evidence="2">
    <location>
        <begin position="26"/>
        <end position="86"/>
    </location>
</feature>
<dbReference type="EMBL" id="JBGBPQ010000016">
    <property type="protein sequence ID" value="KAL1508803.1"/>
    <property type="molecule type" value="Genomic_DNA"/>
</dbReference>
<comment type="caution">
    <text evidence="3">The sequence shown here is derived from an EMBL/GenBank/DDBJ whole genome shotgun (WGS) entry which is preliminary data.</text>
</comment>
<dbReference type="SUPFAM" id="SSF58038">
    <property type="entry name" value="SNARE fusion complex"/>
    <property type="match status" value="1"/>
</dbReference>
<proteinExistence type="predicted"/>
<evidence type="ECO:0000313" key="3">
    <source>
        <dbReference type="EMBL" id="KAL1508803.1"/>
    </source>
</evidence>
<name>A0AB34J0I6_PRYPA</name>
<reference evidence="3 4" key="1">
    <citation type="journal article" date="2024" name="Science">
        <title>Giant polyketide synthase enzymes in the biosynthesis of giant marine polyether toxins.</title>
        <authorList>
            <person name="Fallon T.R."/>
            <person name="Shende V.V."/>
            <person name="Wierzbicki I.H."/>
            <person name="Pendleton A.L."/>
            <person name="Watervoot N.F."/>
            <person name="Auber R.P."/>
            <person name="Gonzalez D.J."/>
            <person name="Wisecaver J.H."/>
            <person name="Moore B.S."/>
        </authorList>
    </citation>
    <scope>NUCLEOTIDE SEQUENCE [LARGE SCALE GENOMIC DNA]</scope>
    <source>
        <strain evidence="3 4">12B1</strain>
    </source>
</reference>
<protein>
    <recommendedName>
        <fullName evidence="2">V-SNARE coiled-coil homology domain-containing protein</fullName>
    </recommendedName>
</protein>
<gene>
    <name evidence="3" type="ORF">AB1Y20_004898</name>
</gene>
<dbReference type="AlphaFoldDB" id="A0AB34J0I6"/>
<accession>A0AB34J0I6</accession>
<dbReference type="Proteomes" id="UP001515480">
    <property type="component" value="Unassembled WGS sequence"/>
</dbReference>
<keyword evidence="4" id="KW-1185">Reference proteome</keyword>
<sequence>MPTELSTSAPLGTDSRRGPATLSINRLDEVEQKVGAAKAVMHENVELMVSNLDKAARLDAASEQLAQTATAFRKGARKVRRKTWLERWCCCACCCTACAPKEITDESPSRPAV</sequence>
<evidence type="ECO:0000259" key="2">
    <source>
        <dbReference type="PROSITE" id="PS50892"/>
    </source>
</evidence>
<evidence type="ECO:0000256" key="1">
    <source>
        <dbReference type="PROSITE-ProRule" id="PRU00290"/>
    </source>
</evidence>
<keyword evidence="1" id="KW-0175">Coiled coil</keyword>
<organism evidence="3 4">
    <name type="scientific">Prymnesium parvum</name>
    <name type="common">Toxic golden alga</name>
    <dbReference type="NCBI Taxonomy" id="97485"/>
    <lineage>
        <taxon>Eukaryota</taxon>
        <taxon>Haptista</taxon>
        <taxon>Haptophyta</taxon>
        <taxon>Prymnesiophyceae</taxon>
        <taxon>Prymnesiales</taxon>
        <taxon>Prymnesiaceae</taxon>
        <taxon>Prymnesium</taxon>
    </lineage>
</organism>
<dbReference type="InterPro" id="IPR042855">
    <property type="entry name" value="V_SNARE_CC"/>
</dbReference>
<evidence type="ECO:0000313" key="4">
    <source>
        <dbReference type="Proteomes" id="UP001515480"/>
    </source>
</evidence>
<dbReference type="Gene3D" id="1.20.5.110">
    <property type="match status" value="1"/>
</dbReference>
<dbReference type="Pfam" id="PF00957">
    <property type="entry name" value="Synaptobrevin"/>
    <property type="match status" value="1"/>
</dbReference>
<dbReference type="PROSITE" id="PS50892">
    <property type="entry name" value="V_SNARE"/>
    <property type="match status" value="1"/>
</dbReference>